<reference evidence="3 4" key="1">
    <citation type="submission" date="2021-03" db="EMBL/GenBank/DDBJ databases">
        <title>Muricauda lutimaris sp. nov. and Muricauda ruestringensis sp. nov, two marine members of the Flavobacteriaceae isolated from deep sea sediments of Western Pacific.</title>
        <authorList>
            <person name="Zhao S."/>
            <person name="Liu R."/>
        </authorList>
    </citation>
    <scope>NUCLEOTIDE SEQUENCE [LARGE SCALE GENOMIC DNA]</scope>
    <source>
        <strain evidence="3 4">BC31-1-A7</strain>
    </source>
</reference>
<dbReference type="PANTHER" id="PTHR30160:SF22">
    <property type="entry name" value="LIPOPOLYSACCHARIDE CORE BIOSYNTHESIS PROTEIN"/>
    <property type="match status" value="1"/>
</dbReference>
<organism evidence="3 4">
    <name type="scientific">Flagellimonas aurea</name>
    <dbReference type="NCBI Taxonomy" id="2915619"/>
    <lineage>
        <taxon>Bacteria</taxon>
        <taxon>Pseudomonadati</taxon>
        <taxon>Bacteroidota</taxon>
        <taxon>Flavobacteriia</taxon>
        <taxon>Flavobacteriales</taxon>
        <taxon>Flavobacteriaceae</taxon>
        <taxon>Flagellimonas</taxon>
    </lineage>
</organism>
<sequence length="332" mass="37491">MGDVAMTVPVLRALIDKYPEIRLTILTKKNFMPIFDGLEHVQVKEADVKNRHKGLMGLWRLYKELKPQQFDAVADLHNVLRSRILKKYFALDRLPFAQIDKGRKEKKALTRSKNKVFEQLRTTHQRYADVFGQLGFPVDLSNAKPLERIQLSEKVLGLVGQDVKKWVGIAPFAAHEGKMYPLESTKEIIKKLDDTEKYKILLFGGGTKEIEVLEGMAQTSENVFCMAGKLNLSEELQLISNLDVMLSMDSGNAHMAANYGIPVVTLWGVTHPFAGFYPFGQPLENALMADRGIYPLIPTSVYGNKVPQGYENAMETIKPERVLDRLTGILDN</sequence>
<name>A0ABS3G189_9FLAO</name>
<keyword evidence="2" id="KW-0808">Transferase</keyword>
<dbReference type="PANTHER" id="PTHR30160">
    <property type="entry name" value="TETRAACYLDISACCHARIDE 4'-KINASE-RELATED"/>
    <property type="match status" value="1"/>
</dbReference>
<dbReference type="Pfam" id="PF01075">
    <property type="entry name" value="Glyco_transf_9"/>
    <property type="match status" value="1"/>
</dbReference>
<dbReference type="Proteomes" id="UP000664044">
    <property type="component" value="Unassembled WGS sequence"/>
</dbReference>
<comment type="caution">
    <text evidence="3">The sequence shown here is derived from an EMBL/GenBank/DDBJ whole genome shotgun (WGS) entry which is preliminary data.</text>
</comment>
<protein>
    <submittedName>
        <fullName evidence="3">Glycosyltransferase family 9 protein</fullName>
    </submittedName>
</protein>
<dbReference type="InterPro" id="IPR051199">
    <property type="entry name" value="LPS_LOS_Heptosyltrfase"/>
</dbReference>
<keyword evidence="1" id="KW-0328">Glycosyltransferase</keyword>
<dbReference type="SUPFAM" id="SSF53756">
    <property type="entry name" value="UDP-Glycosyltransferase/glycogen phosphorylase"/>
    <property type="match status" value="1"/>
</dbReference>
<dbReference type="InterPro" id="IPR002201">
    <property type="entry name" value="Glyco_trans_9"/>
</dbReference>
<keyword evidence="4" id="KW-1185">Reference proteome</keyword>
<accession>A0ABS3G189</accession>
<evidence type="ECO:0000313" key="3">
    <source>
        <dbReference type="EMBL" id="MBO0352847.1"/>
    </source>
</evidence>
<gene>
    <name evidence="3" type="ORF">J0656_02385</name>
</gene>
<dbReference type="EMBL" id="JAFLNL010000001">
    <property type="protein sequence ID" value="MBO0352847.1"/>
    <property type="molecule type" value="Genomic_DNA"/>
</dbReference>
<dbReference type="Gene3D" id="3.40.50.2000">
    <property type="entry name" value="Glycogen Phosphorylase B"/>
    <property type="match status" value="2"/>
</dbReference>
<proteinExistence type="predicted"/>
<evidence type="ECO:0000256" key="2">
    <source>
        <dbReference type="ARBA" id="ARBA00022679"/>
    </source>
</evidence>
<evidence type="ECO:0000313" key="4">
    <source>
        <dbReference type="Proteomes" id="UP000664044"/>
    </source>
</evidence>
<dbReference type="CDD" id="cd03789">
    <property type="entry name" value="GT9_LPS_heptosyltransferase"/>
    <property type="match status" value="1"/>
</dbReference>
<evidence type="ECO:0000256" key="1">
    <source>
        <dbReference type="ARBA" id="ARBA00022676"/>
    </source>
</evidence>